<organism evidence="6 7">
    <name type="scientific">Gymnopilus dilepis</name>
    <dbReference type="NCBI Taxonomy" id="231916"/>
    <lineage>
        <taxon>Eukaryota</taxon>
        <taxon>Fungi</taxon>
        <taxon>Dikarya</taxon>
        <taxon>Basidiomycota</taxon>
        <taxon>Agaricomycotina</taxon>
        <taxon>Agaricomycetes</taxon>
        <taxon>Agaricomycetidae</taxon>
        <taxon>Agaricales</taxon>
        <taxon>Agaricineae</taxon>
        <taxon>Hymenogastraceae</taxon>
        <taxon>Gymnopilus</taxon>
    </lineage>
</organism>
<evidence type="ECO:0000256" key="5">
    <source>
        <dbReference type="ARBA" id="ARBA00023242"/>
    </source>
</evidence>
<proteinExistence type="predicted"/>
<dbReference type="GO" id="GO:0005634">
    <property type="term" value="C:nucleus"/>
    <property type="evidence" value="ECO:0007669"/>
    <property type="project" value="UniProtKB-SubCell"/>
</dbReference>
<accession>A0A409WTA1</accession>
<dbReference type="PANTHER" id="PTHR46481:SF10">
    <property type="entry name" value="ZINC FINGER BED DOMAIN-CONTAINING PROTEIN 39"/>
    <property type="match status" value="1"/>
</dbReference>
<keyword evidence="4" id="KW-0862">Zinc</keyword>
<dbReference type="GO" id="GO:0008270">
    <property type="term" value="F:zinc ion binding"/>
    <property type="evidence" value="ECO:0007669"/>
    <property type="project" value="UniProtKB-KW"/>
</dbReference>
<dbReference type="SUPFAM" id="SSF53098">
    <property type="entry name" value="Ribonuclease H-like"/>
    <property type="match status" value="1"/>
</dbReference>
<keyword evidence="2" id="KW-0479">Metal-binding</keyword>
<comment type="caution">
    <text evidence="6">The sequence shown here is derived from an EMBL/GenBank/DDBJ whole genome shotgun (WGS) entry which is preliminary data.</text>
</comment>
<sequence length="251" mass="29033">MLLKLRKFSFTVKNSTTILLPEWFRSLRSHRLAERMMPHDVSTRWNSTFDMLDFAIKYRAAIDTMTAARDFDLRKYELVSVEWRIAGELRDVLKIFKDATLFFSRSTPNLATVIPAMDHIDKVLATCSDSPYQFSPAIRAALAIGKKAMNKYYNKTDHSEVYRIAMGRPSSPFFFLISIDQLLTVLHPRHKLEYFKKHGWEVLWIDTARQIVRDEFSRSYVPVEADDAGGDAAGHGHNNVKSMFLLDILLH</sequence>
<keyword evidence="3" id="KW-0863">Zinc-finger</keyword>
<evidence type="ECO:0000313" key="6">
    <source>
        <dbReference type="EMBL" id="PPQ81717.1"/>
    </source>
</evidence>
<dbReference type="EMBL" id="NHYE01004836">
    <property type="protein sequence ID" value="PPQ81717.1"/>
    <property type="molecule type" value="Genomic_DNA"/>
</dbReference>
<dbReference type="InterPro" id="IPR052035">
    <property type="entry name" value="ZnF_BED_domain_contain"/>
</dbReference>
<protein>
    <recommendedName>
        <fullName evidence="8">HAT C-terminal dimerisation domain-containing protein</fullName>
    </recommendedName>
</protein>
<keyword evidence="5" id="KW-0539">Nucleus</keyword>
<dbReference type="AlphaFoldDB" id="A0A409WTA1"/>
<dbReference type="InterPro" id="IPR012337">
    <property type="entry name" value="RNaseH-like_sf"/>
</dbReference>
<dbReference type="Proteomes" id="UP000284706">
    <property type="component" value="Unassembled WGS sequence"/>
</dbReference>
<comment type="subcellular location">
    <subcellularLocation>
        <location evidence="1">Nucleus</location>
    </subcellularLocation>
</comment>
<keyword evidence="7" id="KW-1185">Reference proteome</keyword>
<evidence type="ECO:0000256" key="3">
    <source>
        <dbReference type="ARBA" id="ARBA00022771"/>
    </source>
</evidence>
<evidence type="ECO:0000256" key="2">
    <source>
        <dbReference type="ARBA" id="ARBA00022723"/>
    </source>
</evidence>
<evidence type="ECO:0000313" key="7">
    <source>
        <dbReference type="Proteomes" id="UP000284706"/>
    </source>
</evidence>
<dbReference type="OrthoDB" id="3359487at2759"/>
<dbReference type="InParanoid" id="A0A409WTA1"/>
<dbReference type="STRING" id="231916.A0A409WTA1"/>
<dbReference type="PANTHER" id="PTHR46481">
    <property type="entry name" value="ZINC FINGER BED DOMAIN-CONTAINING PROTEIN 4"/>
    <property type="match status" value="1"/>
</dbReference>
<name>A0A409WTA1_9AGAR</name>
<gene>
    <name evidence="6" type="ORF">CVT26_007779</name>
</gene>
<evidence type="ECO:0008006" key="8">
    <source>
        <dbReference type="Google" id="ProtNLM"/>
    </source>
</evidence>
<evidence type="ECO:0000256" key="1">
    <source>
        <dbReference type="ARBA" id="ARBA00004123"/>
    </source>
</evidence>
<reference evidence="6 7" key="1">
    <citation type="journal article" date="2018" name="Evol. Lett.">
        <title>Horizontal gene cluster transfer increased hallucinogenic mushroom diversity.</title>
        <authorList>
            <person name="Reynolds H.T."/>
            <person name="Vijayakumar V."/>
            <person name="Gluck-Thaler E."/>
            <person name="Korotkin H.B."/>
            <person name="Matheny P.B."/>
            <person name="Slot J.C."/>
        </authorList>
    </citation>
    <scope>NUCLEOTIDE SEQUENCE [LARGE SCALE GENOMIC DNA]</scope>
    <source>
        <strain evidence="6 7">SRW20</strain>
    </source>
</reference>
<evidence type="ECO:0000256" key="4">
    <source>
        <dbReference type="ARBA" id="ARBA00022833"/>
    </source>
</evidence>